<dbReference type="Gene3D" id="3.40.50.1820">
    <property type="entry name" value="alpha/beta hydrolase"/>
    <property type="match status" value="1"/>
</dbReference>
<dbReference type="EMBL" id="WPHG01000004">
    <property type="protein sequence ID" value="MVA99078.1"/>
    <property type="molecule type" value="Genomic_DNA"/>
</dbReference>
<dbReference type="InterPro" id="IPR049492">
    <property type="entry name" value="BD-FAE-like_dom"/>
</dbReference>
<dbReference type="Proteomes" id="UP000463224">
    <property type="component" value="Unassembled WGS sequence"/>
</dbReference>
<accession>A0A844QM07</accession>
<dbReference type="Pfam" id="PF20434">
    <property type="entry name" value="BD-FAE"/>
    <property type="match status" value="1"/>
</dbReference>
<dbReference type="GO" id="GO:0016787">
    <property type="term" value="F:hydrolase activity"/>
    <property type="evidence" value="ECO:0007669"/>
    <property type="project" value="UniProtKB-KW"/>
</dbReference>
<dbReference type="InterPro" id="IPR029058">
    <property type="entry name" value="AB_hydrolase_fold"/>
</dbReference>
<name>A0A844QM07_9HYPH</name>
<evidence type="ECO:0000256" key="2">
    <source>
        <dbReference type="SAM" id="MobiDB-lite"/>
    </source>
</evidence>
<feature type="region of interest" description="Disordered" evidence="2">
    <location>
        <begin position="1"/>
        <end position="26"/>
    </location>
</feature>
<evidence type="ECO:0000313" key="4">
    <source>
        <dbReference type="EMBL" id="MVA99078.1"/>
    </source>
</evidence>
<feature type="compositionally biased region" description="Basic residues" evidence="2">
    <location>
        <begin position="1"/>
        <end position="21"/>
    </location>
</feature>
<sequence length="305" mass="33111">MSRHAQRAGRWPAKRSRTARRPAREERAVTNYRHVDDWNDAYANGSNIAGGERWPDAWVEPARAFRERLAGEGRAHLDQPYGEAPRNRYDLFLPEGEAAGLVVFVHGGFWLRLDKNFWSHLAAGAVESGYAVAMPSYTLCPHISIAGIVGEVGVAIAHAAARTQGPVMLAGHSAGGHLVSRMVSATSPLAPDLRARIRNVVSISGVHDLRPIMRTAMNGDLRIDAEEARAQSPALLDPMPGARICCWVGGNERAEFLRQNALLANAWTGCGAETACVVEPDRHHFNVIDGLAETGHALTRTLLTG</sequence>
<reference evidence="4 5" key="1">
    <citation type="submission" date="2019-12" db="EMBL/GenBank/DDBJ databases">
        <title>Nitratireductor arenosus sp. nov., Isolated from sea sand, Jeju island, South Korea.</title>
        <authorList>
            <person name="Kim W."/>
        </authorList>
    </citation>
    <scope>NUCLEOTIDE SEQUENCE [LARGE SCALE GENOMIC DNA]</scope>
    <source>
        <strain evidence="4 5">CAU 1489</strain>
    </source>
</reference>
<organism evidence="4 5">
    <name type="scientific">Nitratireductor arenosus</name>
    <dbReference type="NCBI Taxonomy" id="2682096"/>
    <lineage>
        <taxon>Bacteria</taxon>
        <taxon>Pseudomonadati</taxon>
        <taxon>Pseudomonadota</taxon>
        <taxon>Alphaproteobacteria</taxon>
        <taxon>Hyphomicrobiales</taxon>
        <taxon>Phyllobacteriaceae</taxon>
        <taxon>Nitratireductor</taxon>
    </lineage>
</organism>
<feature type="domain" description="BD-FAE-like" evidence="3">
    <location>
        <begin position="90"/>
        <end position="213"/>
    </location>
</feature>
<dbReference type="InterPro" id="IPR050300">
    <property type="entry name" value="GDXG_lipolytic_enzyme"/>
</dbReference>
<evidence type="ECO:0000256" key="1">
    <source>
        <dbReference type="ARBA" id="ARBA00022801"/>
    </source>
</evidence>
<evidence type="ECO:0000259" key="3">
    <source>
        <dbReference type="Pfam" id="PF20434"/>
    </source>
</evidence>
<keyword evidence="1 4" id="KW-0378">Hydrolase</keyword>
<dbReference type="PANTHER" id="PTHR48081">
    <property type="entry name" value="AB HYDROLASE SUPERFAMILY PROTEIN C4A8.06C"/>
    <property type="match status" value="1"/>
</dbReference>
<proteinExistence type="predicted"/>
<protein>
    <submittedName>
        <fullName evidence="4">Alpha/beta hydrolase fold domain-containing protein</fullName>
    </submittedName>
</protein>
<evidence type="ECO:0000313" key="5">
    <source>
        <dbReference type="Proteomes" id="UP000463224"/>
    </source>
</evidence>
<dbReference type="AlphaFoldDB" id="A0A844QM07"/>
<gene>
    <name evidence="4" type="ORF">GN330_17660</name>
</gene>
<dbReference type="PANTHER" id="PTHR48081:SF33">
    <property type="entry name" value="KYNURENINE FORMAMIDASE"/>
    <property type="match status" value="1"/>
</dbReference>
<dbReference type="SUPFAM" id="SSF53474">
    <property type="entry name" value="alpha/beta-Hydrolases"/>
    <property type="match status" value="1"/>
</dbReference>
<comment type="caution">
    <text evidence="4">The sequence shown here is derived from an EMBL/GenBank/DDBJ whole genome shotgun (WGS) entry which is preliminary data.</text>
</comment>
<keyword evidence="5" id="KW-1185">Reference proteome</keyword>